<comment type="caution">
    <text evidence="2">The sequence shown here is derived from an EMBL/GenBank/DDBJ whole genome shotgun (WGS) entry which is preliminary data.</text>
</comment>
<sequence length="405" mass="46163">MNYMGKVAVALVLTALLSACGSTPDNGQGVTSAINTGDAVKNAQNIHQNWQEKIQSIEHLQLYSPNKYGVVQAHWKKADSIYQSFAGSPETAFKSYSIFSSATYLERFLDEINQAQITLTKLDKLKVKSDRVLAPAIKQMAYLNSLDAARYYRSEYTRLNRFYAKLFNYIDNDDVSDAREEQEEFLERSFSLEIKTVKKIYIAPLETKLRELRRNDVRYYAPLSYSRVETEITDGNRIIDLTPRNFKAIDKKVIEIQFELDHAAHIALEVKGLRDRSKDDYENFILEIENKLLRISRALDNQDLRNQPIRSQAKLITEGVLSARKSNFIQTQPYYADDKSNDTSIEQVTALTKLVEAQKQQIQQLRLEAKPASSIDESVATQQNGNAELEIPINAAKNAEVEISE</sequence>
<organism evidence="2 3">
    <name type="scientific">Photobacterium indicum</name>
    <dbReference type="NCBI Taxonomy" id="81447"/>
    <lineage>
        <taxon>Bacteria</taxon>
        <taxon>Pseudomonadati</taxon>
        <taxon>Pseudomonadota</taxon>
        <taxon>Gammaproteobacteria</taxon>
        <taxon>Vibrionales</taxon>
        <taxon>Vibrionaceae</taxon>
        <taxon>Photobacterium</taxon>
    </lineage>
</organism>
<dbReference type="RefSeq" id="WP_107255155.1">
    <property type="nucleotide sequence ID" value="NZ_PYOC01000009.1"/>
</dbReference>
<feature type="signal peptide" evidence="1">
    <location>
        <begin position="1"/>
        <end position="21"/>
    </location>
</feature>
<accession>A0A2T3L4S2</accession>
<reference evidence="2 3" key="1">
    <citation type="submission" date="2018-03" db="EMBL/GenBank/DDBJ databases">
        <title>Whole genome sequencing of Histamine producing bacteria.</title>
        <authorList>
            <person name="Butler K."/>
        </authorList>
    </citation>
    <scope>NUCLEOTIDE SEQUENCE [LARGE SCALE GENOMIC DNA]</scope>
    <source>
        <strain evidence="2 3">ATCC 19614</strain>
    </source>
</reference>
<dbReference type="PROSITE" id="PS51257">
    <property type="entry name" value="PROKAR_LIPOPROTEIN"/>
    <property type="match status" value="1"/>
</dbReference>
<evidence type="ECO:0000256" key="1">
    <source>
        <dbReference type="SAM" id="SignalP"/>
    </source>
</evidence>
<keyword evidence="3" id="KW-1185">Reference proteome</keyword>
<keyword evidence="1" id="KW-0732">Signal</keyword>
<evidence type="ECO:0000313" key="3">
    <source>
        <dbReference type="Proteomes" id="UP000241803"/>
    </source>
</evidence>
<feature type="chain" id="PRO_5015641069" description="DNA repair protein" evidence="1">
    <location>
        <begin position="22"/>
        <end position="405"/>
    </location>
</feature>
<proteinExistence type="predicted"/>
<dbReference type="Proteomes" id="UP000241803">
    <property type="component" value="Unassembled WGS sequence"/>
</dbReference>
<evidence type="ECO:0008006" key="4">
    <source>
        <dbReference type="Google" id="ProtNLM"/>
    </source>
</evidence>
<protein>
    <recommendedName>
        <fullName evidence="4">DNA repair protein</fullName>
    </recommendedName>
</protein>
<gene>
    <name evidence="2" type="ORF">C9J47_20455</name>
</gene>
<dbReference type="EMBL" id="PYOC01000009">
    <property type="protein sequence ID" value="PSV44512.1"/>
    <property type="molecule type" value="Genomic_DNA"/>
</dbReference>
<name>A0A2T3L4S2_9GAMM</name>
<evidence type="ECO:0000313" key="2">
    <source>
        <dbReference type="EMBL" id="PSV44512.1"/>
    </source>
</evidence>
<dbReference type="AlphaFoldDB" id="A0A2T3L4S2"/>